<evidence type="ECO:0000313" key="9">
    <source>
        <dbReference type="Proteomes" id="UP000553776"/>
    </source>
</evidence>
<dbReference type="PANTHER" id="PTHR43133">
    <property type="entry name" value="RNA POLYMERASE ECF-TYPE SIGMA FACTO"/>
    <property type="match status" value="1"/>
</dbReference>
<accession>A0A841U997</accession>
<evidence type="ECO:0000313" key="8">
    <source>
        <dbReference type="EMBL" id="MBB6695568.1"/>
    </source>
</evidence>
<dbReference type="Pfam" id="PF04542">
    <property type="entry name" value="Sigma70_r2"/>
    <property type="match status" value="1"/>
</dbReference>
<dbReference type="SUPFAM" id="SSF88946">
    <property type="entry name" value="Sigma2 domain of RNA polymerase sigma factors"/>
    <property type="match status" value="1"/>
</dbReference>
<organism evidence="8 9">
    <name type="scientific">Cohnella xylanilytica</name>
    <dbReference type="NCBI Taxonomy" id="557555"/>
    <lineage>
        <taxon>Bacteria</taxon>
        <taxon>Bacillati</taxon>
        <taxon>Bacillota</taxon>
        <taxon>Bacilli</taxon>
        <taxon>Bacillales</taxon>
        <taxon>Paenibacillaceae</taxon>
        <taxon>Cohnella</taxon>
    </lineage>
</organism>
<dbReference type="GO" id="GO:0006352">
    <property type="term" value="P:DNA-templated transcription initiation"/>
    <property type="evidence" value="ECO:0007669"/>
    <property type="project" value="InterPro"/>
</dbReference>
<dbReference type="SUPFAM" id="SSF88659">
    <property type="entry name" value="Sigma3 and sigma4 domains of RNA polymerase sigma factors"/>
    <property type="match status" value="1"/>
</dbReference>
<keyword evidence="5 6" id="KW-0804">Transcription</keyword>
<protein>
    <recommendedName>
        <fullName evidence="6">RNA polymerase sigma factor</fullName>
    </recommendedName>
</protein>
<dbReference type="InterPro" id="IPR013325">
    <property type="entry name" value="RNA_pol_sigma_r2"/>
</dbReference>
<dbReference type="NCBIfam" id="TIGR02937">
    <property type="entry name" value="sigma70-ECF"/>
    <property type="match status" value="1"/>
</dbReference>
<reference evidence="8 9" key="1">
    <citation type="submission" date="2020-08" db="EMBL/GenBank/DDBJ databases">
        <title>Cohnella phylogeny.</title>
        <authorList>
            <person name="Dunlap C."/>
        </authorList>
    </citation>
    <scope>NUCLEOTIDE SEQUENCE [LARGE SCALE GENOMIC DNA]</scope>
    <source>
        <strain evidence="8 9">DSM 25239</strain>
    </source>
</reference>
<dbReference type="InterPro" id="IPR007627">
    <property type="entry name" value="RNA_pol_sigma70_r2"/>
</dbReference>
<comment type="caution">
    <text evidence="8">The sequence shown here is derived from an EMBL/GenBank/DDBJ whole genome shotgun (WGS) entry which is preliminary data.</text>
</comment>
<evidence type="ECO:0000256" key="4">
    <source>
        <dbReference type="ARBA" id="ARBA00023125"/>
    </source>
</evidence>
<keyword evidence="2 6" id="KW-0805">Transcription regulation</keyword>
<dbReference type="Pfam" id="PF08281">
    <property type="entry name" value="Sigma70_r4_2"/>
    <property type="match status" value="1"/>
</dbReference>
<name>A0A841U997_9BACL</name>
<dbReference type="GO" id="GO:0006950">
    <property type="term" value="P:response to stress"/>
    <property type="evidence" value="ECO:0007669"/>
    <property type="project" value="UniProtKB-ARBA"/>
</dbReference>
<dbReference type="InterPro" id="IPR036388">
    <property type="entry name" value="WH-like_DNA-bd_sf"/>
</dbReference>
<keyword evidence="9" id="KW-1185">Reference proteome</keyword>
<dbReference type="PROSITE" id="PS01063">
    <property type="entry name" value="SIGMA70_ECF"/>
    <property type="match status" value="1"/>
</dbReference>
<dbReference type="Gene3D" id="1.10.10.10">
    <property type="entry name" value="Winged helix-like DNA-binding domain superfamily/Winged helix DNA-binding domain"/>
    <property type="match status" value="1"/>
</dbReference>
<comment type="similarity">
    <text evidence="1 6">Belongs to the sigma-70 factor family. ECF subfamily.</text>
</comment>
<dbReference type="Gene3D" id="1.10.1740.10">
    <property type="match status" value="1"/>
</dbReference>
<dbReference type="CDD" id="cd06171">
    <property type="entry name" value="Sigma70_r4"/>
    <property type="match status" value="1"/>
</dbReference>
<feature type="domain" description="HTH luxR-type" evidence="7">
    <location>
        <begin position="120"/>
        <end position="147"/>
    </location>
</feature>
<evidence type="ECO:0000259" key="7">
    <source>
        <dbReference type="PROSITE" id="PS00622"/>
    </source>
</evidence>
<evidence type="ECO:0000256" key="2">
    <source>
        <dbReference type="ARBA" id="ARBA00023015"/>
    </source>
</evidence>
<keyword evidence="4 6" id="KW-0238">DNA-binding</keyword>
<dbReference type="InterPro" id="IPR000792">
    <property type="entry name" value="Tscrpt_reg_LuxR_C"/>
</dbReference>
<gene>
    <name evidence="8" type="ORF">H7B90_29675</name>
</gene>
<evidence type="ECO:0000256" key="3">
    <source>
        <dbReference type="ARBA" id="ARBA00023082"/>
    </source>
</evidence>
<dbReference type="PANTHER" id="PTHR43133:SF8">
    <property type="entry name" value="RNA POLYMERASE SIGMA FACTOR HI_1459-RELATED"/>
    <property type="match status" value="1"/>
</dbReference>
<evidence type="ECO:0000256" key="5">
    <source>
        <dbReference type="ARBA" id="ARBA00023163"/>
    </source>
</evidence>
<dbReference type="EMBL" id="JACJVR010000130">
    <property type="protein sequence ID" value="MBB6695568.1"/>
    <property type="molecule type" value="Genomic_DNA"/>
</dbReference>
<proteinExistence type="inferred from homology"/>
<dbReference type="InterPro" id="IPR014284">
    <property type="entry name" value="RNA_pol_sigma-70_dom"/>
</dbReference>
<evidence type="ECO:0000256" key="6">
    <source>
        <dbReference type="RuleBase" id="RU000716"/>
    </source>
</evidence>
<keyword evidence="3 6" id="KW-0731">Sigma factor</keyword>
<dbReference type="AlphaFoldDB" id="A0A841U997"/>
<dbReference type="InterPro" id="IPR013324">
    <property type="entry name" value="RNA_pol_sigma_r3/r4-like"/>
</dbReference>
<dbReference type="Proteomes" id="UP000553776">
    <property type="component" value="Unassembled WGS sequence"/>
</dbReference>
<dbReference type="InterPro" id="IPR013249">
    <property type="entry name" value="RNA_pol_sigma70_r4_t2"/>
</dbReference>
<dbReference type="PROSITE" id="PS00622">
    <property type="entry name" value="HTH_LUXR_1"/>
    <property type="match status" value="1"/>
</dbReference>
<dbReference type="GO" id="GO:0016987">
    <property type="term" value="F:sigma factor activity"/>
    <property type="evidence" value="ECO:0007669"/>
    <property type="project" value="UniProtKB-KW"/>
</dbReference>
<sequence>MEAYSGDVWNYVFLLTRDREAADDLTQEVFLSALRGLRRFEGRSAPKTWLLAIARNASLNWRKSSFVRRVRLVGFVRPSSSQRSAEQEALEKMGIRAIWRSVMKLPVKQREVLLLDAHHGLSYSEIARVLNVSEGTVKSRLHRARARMEILLMEEGADS</sequence>
<dbReference type="InterPro" id="IPR000838">
    <property type="entry name" value="RNA_pol_sigma70_ECF_CS"/>
</dbReference>
<evidence type="ECO:0000256" key="1">
    <source>
        <dbReference type="ARBA" id="ARBA00010641"/>
    </source>
</evidence>
<dbReference type="GO" id="GO:0003677">
    <property type="term" value="F:DNA binding"/>
    <property type="evidence" value="ECO:0007669"/>
    <property type="project" value="UniProtKB-KW"/>
</dbReference>
<dbReference type="InterPro" id="IPR039425">
    <property type="entry name" value="RNA_pol_sigma-70-like"/>
</dbReference>